<dbReference type="CDD" id="cd10550">
    <property type="entry name" value="DMSOR_beta_like"/>
    <property type="match status" value="1"/>
</dbReference>
<evidence type="ECO:0000256" key="2">
    <source>
        <dbReference type="ARBA" id="ARBA00022485"/>
    </source>
</evidence>
<keyword evidence="4" id="KW-0249">Electron transport</keyword>
<dbReference type="PROSITE" id="PS00198">
    <property type="entry name" value="4FE4S_FER_1"/>
    <property type="match status" value="1"/>
</dbReference>
<evidence type="ECO:0000259" key="7">
    <source>
        <dbReference type="PROSITE" id="PS51379"/>
    </source>
</evidence>
<organism evidence="8 9">
    <name type="scientific">Slackia equolifaciens</name>
    <dbReference type="NCBI Taxonomy" id="498718"/>
    <lineage>
        <taxon>Bacteria</taxon>
        <taxon>Bacillati</taxon>
        <taxon>Actinomycetota</taxon>
        <taxon>Coriobacteriia</taxon>
        <taxon>Eggerthellales</taxon>
        <taxon>Eggerthellaceae</taxon>
        <taxon>Slackia</taxon>
    </lineage>
</organism>
<dbReference type="Pfam" id="PF13247">
    <property type="entry name" value="Fer4_11"/>
    <property type="match status" value="1"/>
</dbReference>
<keyword evidence="2" id="KW-0004">4Fe-4S</keyword>
<dbReference type="Proteomes" id="UP000269591">
    <property type="component" value="Unassembled WGS sequence"/>
</dbReference>
<keyword evidence="6" id="KW-0411">Iron-sulfur</keyword>
<name>A0A3N0B1Q1_9ACTN</name>
<evidence type="ECO:0000256" key="6">
    <source>
        <dbReference type="ARBA" id="ARBA00023014"/>
    </source>
</evidence>
<feature type="domain" description="4Fe-4S ferredoxin-type" evidence="7">
    <location>
        <begin position="3"/>
        <end position="33"/>
    </location>
</feature>
<protein>
    <submittedName>
        <fullName evidence="8">4Fe-4S ferredoxin</fullName>
    </submittedName>
</protein>
<dbReference type="GO" id="GO:0046872">
    <property type="term" value="F:metal ion binding"/>
    <property type="evidence" value="ECO:0007669"/>
    <property type="project" value="UniProtKB-KW"/>
</dbReference>
<dbReference type="SUPFAM" id="SSF54862">
    <property type="entry name" value="4Fe-4S ferredoxins"/>
    <property type="match status" value="1"/>
</dbReference>
<accession>A0A3N0B1Q1</accession>
<comment type="caution">
    <text evidence="8">The sequence shown here is derived from an EMBL/GenBank/DDBJ whole genome shotgun (WGS) entry which is preliminary data.</text>
</comment>
<feature type="domain" description="4Fe-4S ferredoxin-type" evidence="7">
    <location>
        <begin position="76"/>
        <end position="105"/>
    </location>
</feature>
<dbReference type="InterPro" id="IPR017900">
    <property type="entry name" value="4Fe4S_Fe_S_CS"/>
</dbReference>
<dbReference type="OrthoDB" id="3175224at2"/>
<dbReference type="EMBL" id="QIBX01000004">
    <property type="protein sequence ID" value="RNL40820.1"/>
    <property type="molecule type" value="Genomic_DNA"/>
</dbReference>
<dbReference type="Gene3D" id="3.30.70.20">
    <property type="match status" value="2"/>
</dbReference>
<proteinExistence type="predicted"/>
<keyword evidence="3" id="KW-0479">Metal-binding</keyword>
<keyword evidence="9" id="KW-1185">Reference proteome</keyword>
<evidence type="ECO:0000313" key="9">
    <source>
        <dbReference type="Proteomes" id="UP000269591"/>
    </source>
</evidence>
<dbReference type="PANTHER" id="PTHR42859">
    <property type="entry name" value="OXIDOREDUCTASE"/>
    <property type="match status" value="1"/>
</dbReference>
<dbReference type="GO" id="GO:0051539">
    <property type="term" value="F:4 iron, 4 sulfur cluster binding"/>
    <property type="evidence" value="ECO:0007669"/>
    <property type="project" value="UniProtKB-KW"/>
</dbReference>
<evidence type="ECO:0000256" key="5">
    <source>
        <dbReference type="ARBA" id="ARBA00023004"/>
    </source>
</evidence>
<gene>
    <name evidence="8" type="ORF">DMP06_03880</name>
</gene>
<dbReference type="PROSITE" id="PS51379">
    <property type="entry name" value="4FE4S_FER_2"/>
    <property type="match status" value="4"/>
</dbReference>
<evidence type="ECO:0000256" key="3">
    <source>
        <dbReference type="ARBA" id="ARBA00022723"/>
    </source>
</evidence>
<dbReference type="Pfam" id="PF12800">
    <property type="entry name" value="Fer4_4"/>
    <property type="match status" value="1"/>
</dbReference>
<evidence type="ECO:0000313" key="8">
    <source>
        <dbReference type="EMBL" id="RNL40820.1"/>
    </source>
</evidence>
<feature type="domain" description="4Fe-4S ferredoxin-type" evidence="7">
    <location>
        <begin position="106"/>
        <end position="135"/>
    </location>
</feature>
<dbReference type="PANTHER" id="PTHR42859:SF10">
    <property type="entry name" value="DIMETHYLSULFOXIDE REDUCTASE CHAIN B"/>
    <property type="match status" value="1"/>
</dbReference>
<evidence type="ECO:0000256" key="4">
    <source>
        <dbReference type="ARBA" id="ARBA00022982"/>
    </source>
</evidence>
<feature type="domain" description="4Fe-4S ferredoxin-type" evidence="7">
    <location>
        <begin position="44"/>
        <end position="75"/>
    </location>
</feature>
<reference evidence="9" key="1">
    <citation type="submission" date="2018-05" db="EMBL/GenBank/DDBJ databases">
        <title>Genome Sequencing of selected type strains of the family Eggerthellaceae.</title>
        <authorList>
            <person name="Danylec N."/>
            <person name="Stoll D.A."/>
            <person name="Doetsch A."/>
            <person name="Huch M."/>
        </authorList>
    </citation>
    <scope>NUCLEOTIDE SEQUENCE [LARGE SCALE GENOMIC DNA]</scope>
    <source>
        <strain evidence="9">DSM 24851</strain>
    </source>
</reference>
<dbReference type="RefSeq" id="WP_123208439.1">
    <property type="nucleotide sequence ID" value="NZ_JBHTHO010000002.1"/>
</dbReference>
<sequence>MAKQLVVDPKKCVSCRTCELVCSFKHNEEFNPRLSNVSVFHYEDAAITVPIMCMQCDEASCAAICPTGALRRNAQGVIEHDANKCIVCKMCVSACPLGNISYSPAKRMIHKCDLCGGEAWCAKYCPTGAISLVDPDEVPDKKQLAADKLKAAVEEVRA</sequence>
<dbReference type="AlphaFoldDB" id="A0A3N0B1Q1"/>
<keyword evidence="5" id="KW-0408">Iron</keyword>
<dbReference type="InterPro" id="IPR050294">
    <property type="entry name" value="RnfB_subfamily"/>
</dbReference>
<evidence type="ECO:0000256" key="1">
    <source>
        <dbReference type="ARBA" id="ARBA00022448"/>
    </source>
</evidence>
<dbReference type="InterPro" id="IPR017896">
    <property type="entry name" value="4Fe4S_Fe-S-bd"/>
</dbReference>
<keyword evidence="1" id="KW-0813">Transport</keyword>